<dbReference type="InterPro" id="IPR024213">
    <property type="entry name" value="DUF3822"/>
</dbReference>
<dbReference type="CDD" id="cd24013">
    <property type="entry name" value="ASKHA_ATPase_BT3980-like"/>
    <property type="match status" value="1"/>
</dbReference>
<evidence type="ECO:0000313" key="1">
    <source>
        <dbReference type="EMBL" id="MDN4165305.1"/>
    </source>
</evidence>
<protein>
    <submittedName>
        <fullName evidence="1">DUF3822 family protein</fullName>
    </submittedName>
</protein>
<dbReference type="Gene3D" id="3.30.420.260">
    <property type="match status" value="1"/>
</dbReference>
<dbReference type="Gene3D" id="3.30.420.250">
    <property type="match status" value="1"/>
</dbReference>
<proteinExistence type="predicted"/>
<evidence type="ECO:0000313" key="2">
    <source>
        <dbReference type="Proteomes" id="UP001168552"/>
    </source>
</evidence>
<dbReference type="RefSeq" id="WP_320003830.1">
    <property type="nucleotide sequence ID" value="NZ_JAUHJS010000003.1"/>
</dbReference>
<reference evidence="1" key="1">
    <citation type="submission" date="2023-06" db="EMBL/GenBank/DDBJ databases">
        <title>Cytophagales bacterium Strain LB-30, isolated from soil.</title>
        <authorList>
            <person name="Liu B."/>
        </authorList>
    </citation>
    <scope>NUCLEOTIDE SEQUENCE</scope>
    <source>
        <strain evidence="1">LB-30</strain>
    </source>
</reference>
<comment type="caution">
    <text evidence="1">The sequence shown here is derived from an EMBL/GenBank/DDBJ whole genome shotgun (WGS) entry which is preliminary data.</text>
</comment>
<dbReference type="EMBL" id="JAUHJS010000003">
    <property type="protein sequence ID" value="MDN4165305.1"/>
    <property type="molecule type" value="Genomic_DNA"/>
</dbReference>
<gene>
    <name evidence="1" type="ORF">QWY31_07320</name>
</gene>
<organism evidence="1 2">
    <name type="scientific">Shiella aurantiaca</name>
    <dbReference type="NCBI Taxonomy" id="3058365"/>
    <lineage>
        <taxon>Bacteria</taxon>
        <taxon>Pseudomonadati</taxon>
        <taxon>Bacteroidota</taxon>
        <taxon>Cytophagia</taxon>
        <taxon>Cytophagales</taxon>
        <taxon>Shiellaceae</taxon>
        <taxon>Shiella</taxon>
    </lineage>
</organism>
<name>A0ABT8F4H6_9BACT</name>
<dbReference type="Pfam" id="PF12864">
    <property type="entry name" value="DUF3822"/>
    <property type="match status" value="1"/>
</dbReference>
<accession>A0ABT8F4H6</accession>
<sequence>MSPSTELYRNIKYIKDDRFDIDSLHHYDLSLIIGDRDFQLCVIDQRENRCLLIEDYILSAYSSEDEKINMLAQLFESHTLLMAGFWNSVKLAIKGNHFSMVPCHLFDEEYAPEYLQHLSPVSPDRDLYFAYRFNYAETTCVFSANRKTIHWIRSHYPNLHIQIVHQSAALLEGVLHHNQEEKLQVHLMIDRFKLHVMVHKGTHLKYYNQFLIKNFDDYIRYSLIVFHEFSLNPKESEVKVSGFIKEGSAHLNELRKHFPNIVLTEKPRHIKFSFHFDEVEDHQYVDLLHLSLCE</sequence>
<keyword evidence="2" id="KW-1185">Reference proteome</keyword>
<dbReference type="Proteomes" id="UP001168552">
    <property type="component" value="Unassembled WGS sequence"/>
</dbReference>